<dbReference type="PRINTS" id="PR00314">
    <property type="entry name" value="CLATHRINADPT"/>
</dbReference>
<gene>
    <name evidence="7" type="ORF">JKP88DRAFT_199548</name>
</gene>
<dbReference type="CDD" id="cd14838">
    <property type="entry name" value="AP4_Mu_N"/>
    <property type="match status" value="1"/>
</dbReference>
<dbReference type="InterPro" id="IPR036168">
    <property type="entry name" value="AP2_Mu_C_sf"/>
</dbReference>
<dbReference type="GO" id="GO:0006886">
    <property type="term" value="P:intracellular protein transport"/>
    <property type="evidence" value="ECO:0007669"/>
    <property type="project" value="UniProtKB-UniRule"/>
</dbReference>
<dbReference type="GO" id="GO:0012505">
    <property type="term" value="C:endomembrane system"/>
    <property type="evidence" value="ECO:0007669"/>
    <property type="project" value="UniProtKB-SubCell"/>
</dbReference>
<evidence type="ECO:0000256" key="3">
    <source>
        <dbReference type="ARBA" id="ARBA00022927"/>
    </source>
</evidence>
<keyword evidence="2 5" id="KW-0813">Transport</keyword>
<dbReference type="FunFam" id="3.30.450.60:FF:000002">
    <property type="entry name" value="AP-2 complex subunit mu, putative"/>
    <property type="match status" value="1"/>
</dbReference>
<comment type="caution">
    <text evidence="7">The sequence shown here is derived from an EMBL/GenBank/DDBJ whole genome shotgun (WGS) entry which is preliminary data.</text>
</comment>
<dbReference type="InterPro" id="IPR001392">
    <property type="entry name" value="Clathrin_mu"/>
</dbReference>
<feature type="domain" description="MHD" evidence="6">
    <location>
        <begin position="180"/>
        <end position="440"/>
    </location>
</feature>
<accession>A0A835YW81</accession>
<dbReference type="InterPro" id="IPR050431">
    <property type="entry name" value="Adaptor_comp_med_subunit"/>
</dbReference>
<dbReference type="CDD" id="cd09253">
    <property type="entry name" value="AP-4_Mu4_Cterm"/>
    <property type="match status" value="1"/>
</dbReference>
<dbReference type="Gene3D" id="2.60.40.1170">
    <property type="entry name" value="Mu homology domain, subdomain B"/>
    <property type="match status" value="2"/>
</dbReference>
<dbReference type="OrthoDB" id="10259133at2759"/>
<evidence type="ECO:0000256" key="1">
    <source>
        <dbReference type="ARBA" id="ARBA00004308"/>
    </source>
</evidence>
<keyword evidence="8" id="KW-1185">Reference proteome</keyword>
<protein>
    <submittedName>
        <fullName evidence="7">Coatomer protein complex, gamma sub-unit</fullName>
    </submittedName>
</protein>
<dbReference type="Gene3D" id="3.30.450.60">
    <property type="match status" value="1"/>
</dbReference>
<dbReference type="SUPFAM" id="SSF64356">
    <property type="entry name" value="SNARE-like"/>
    <property type="match status" value="1"/>
</dbReference>
<dbReference type="GO" id="GO:0016192">
    <property type="term" value="P:vesicle-mediated transport"/>
    <property type="evidence" value="ECO:0007669"/>
    <property type="project" value="InterPro"/>
</dbReference>
<dbReference type="Proteomes" id="UP000664859">
    <property type="component" value="Unassembled WGS sequence"/>
</dbReference>
<dbReference type="Pfam" id="PF00928">
    <property type="entry name" value="Adap_comp_sub"/>
    <property type="match status" value="1"/>
</dbReference>
<dbReference type="InterPro" id="IPR011012">
    <property type="entry name" value="Longin-like_dom_sf"/>
</dbReference>
<sequence length="442" mass="48867">MSIAPISHFFILSPRGDTIISKDYRGDVVPGGTDIFFRKVKFTEGGDPPPCMNIDGVNYLFVRKNGLLFGVTTRWNCSPSQVIELLHRLAKVFKDYCGTLTEEAIRKNFILIYELLDEMLDYGYPQTTGTESLKSYVYNEPIAVEPSKSLRIPSTLGAKTNPSSAAHKPITGSTGGAKQRNEIFVDILERLNVLFGANGQILNSSIDGCIQMKSYLSGNPELKLALNEDLVIGRGQTSTYGAVVLDDCNFHECVRLDDFESGRQLTLVPPDGEFVALNYRITAEFRAPFRMFPSVTETDALHLELLLLVRADMPEAQYGSNVVVSVPVPRAAGTVSAEIDPRALPGQSAEYNATAKRVDWTIKRFQGGTEQSLRVRVTLTQPCTATTRRELGPISASFEVPMYSVSGLQVRYLKIADAGKAYNPYRWVRYVTLSSSYVARVG</sequence>
<dbReference type="AlphaFoldDB" id="A0A835YW81"/>
<evidence type="ECO:0000313" key="8">
    <source>
        <dbReference type="Proteomes" id="UP000664859"/>
    </source>
</evidence>
<dbReference type="PANTHER" id="PTHR10529">
    <property type="entry name" value="AP COMPLEX SUBUNIT MU"/>
    <property type="match status" value="1"/>
</dbReference>
<dbReference type="PIRSF" id="PIRSF005992">
    <property type="entry name" value="Clathrin_mu"/>
    <property type="match status" value="1"/>
</dbReference>
<evidence type="ECO:0000256" key="2">
    <source>
        <dbReference type="ARBA" id="ARBA00022448"/>
    </source>
</evidence>
<evidence type="ECO:0000256" key="4">
    <source>
        <dbReference type="ARBA" id="ARBA00023136"/>
    </source>
</evidence>
<dbReference type="SUPFAM" id="SSF49447">
    <property type="entry name" value="Second domain of Mu2 adaptin subunit (ap50) of ap2 adaptor"/>
    <property type="match status" value="1"/>
</dbReference>
<dbReference type="PROSITE" id="PS51072">
    <property type="entry name" value="MHD"/>
    <property type="match status" value="1"/>
</dbReference>
<proteinExistence type="inferred from homology"/>
<keyword evidence="4" id="KW-0472">Membrane</keyword>
<keyword evidence="3 5" id="KW-0653">Protein transport</keyword>
<organism evidence="7 8">
    <name type="scientific">Tribonema minus</name>
    <dbReference type="NCBI Taxonomy" id="303371"/>
    <lineage>
        <taxon>Eukaryota</taxon>
        <taxon>Sar</taxon>
        <taxon>Stramenopiles</taxon>
        <taxon>Ochrophyta</taxon>
        <taxon>PX clade</taxon>
        <taxon>Xanthophyceae</taxon>
        <taxon>Tribonematales</taxon>
        <taxon>Tribonemataceae</taxon>
        <taxon>Tribonema</taxon>
    </lineage>
</organism>
<dbReference type="GO" id="GO:0030131">
    <property type="term" value="C:clathrin adaptor complex"/>
    <property type="evidence" value="ECO:0007669"/>
    <property type="project" value="UniProtKB-UniRule"/>
</dbReference>
<name>A0A835YW81_9STRA</name>
<reference evidence="7" key="1">
    <citation type="submission" date="2021-02" db="EMBL/GenBank/DDBJ databases">
        <title>First Annotated Genome of the Yellow-green Alga Tribonema minus.</title>
        <authorList>
            <person name="Mahan K.M."/>
        </authorList>
    </citation>
    <scope>NUCLEOTIDE SEQUENCE</scope>
    <source>
        <strain evidence="7">UTEX B ZZ1240</strain>
    </source>
</reference>
<comment type="subcellular location">
    <subcellularLocation>
        <location evidence="1">Endomembrane system</location>
    </subcellularLocation>
</comment>
<evidence type="ECO:0000259" key="6">
    <source>
        <dbReference type="PROSITE" id="PS51072"/>
    </source>
</evidence>
<evidence type="ECO:0000313" key="7">
    <source>
        <dbReference type="EMBL" id="KAG5182084.1"/>
    </source>
</evidence>
<evidence type="ECO:0000256" key="5">
    <source>
        <dbReference type="PIRNR" id="PIRNR005992"/>
    </source>
</evidence>
<comment type="similarity">
    <text evidence="5">Belongs to the adaptor complexes medium subunit family.</text>
</comment>
<dbReference type="EMBL" id="JAFCMP010000268">
    <property type="protein sequence ID" value="KAG5182084.1"/>
    <property type="molecule type" value="Genomic_DNA"/>
</dbReference>
<dbReference type="InterPro" id="IPR028565">
    <property type="entry name" value="MHD"/>
</dbReference>